<dbReference type="EMBL" id="JAFEKC020000015">
    <property type="protein sequence ID" value="KAK0510594.1"/>
    <property type="molecule type" value="Genomic_DNA"/>
</dbReference>
<evidence type="ECO:0000313" key="1">
    <source>
        <dbReference type="EMBL" id="KAK0510594.1"/>
    </source>
</evidence>
<dbReference type="AlphaFoldDB" id="A0AA39QYD5"/>
<comment type="caution">
    <text evidence="1">The sequence shown here is derived from an EMBL/GenBank/DDBJ whole genome shotgun (WGS) entry which is preliminary data.</text>
</comment>
<protein>
    <submittedName>
        <fullName evidence="1">Uncharacterized protein</fullName>
    </submittedName>
</protein>
<proteinExistence type="predicted"/>
<accession>A0AA39QYD5</accession>
<sequence length="188" mass="20586">MANNPWTNPTHPTAIAAMNRSHQRVYVPVTQYAQQTPAAKNPWASYQPTPQAPAPYASCYPMIIPTIVPAVIPCGFPPMQYPGNSPTNPSVQFYSAPVQAPGGANYYQGQSTAAVNANNQARAHQVGAYNTNVQMVPHPASPNDQYWCRELTGHYTLRTVNTIMQSLQPGVWTQAPSGYPYFVRHAKS</sequence>
<evidence type="ECO:0000313" key="2">
    <source>
        <dbReference type="Proteomes" id="UP001166286"/>
    </source>
</evidence>
<reference evidence="1" key="1">
    <citation type="submission" date="2023-03" db="EMBL/GenBank/DDBJ databases">
        <title>Complete genome of Cladonia borealis.</title>
        <authorList>
            <person name="Park H."/>
        </authorList>
    </citation>
    <scope>NUCLEOTIDE SEQUENCE</scope>
    <source>
        <strain evidence="1">ANT050790</strain>
    </source>
</reference>
<gene>
    <name evidence="1" type="ORF">JMJ35_007026</name>
</gene>
<keyword evidence="2" id="KW-1185">Reference proteome</keyword>
<organism evidence="1 2">
    <name type="scientific">Cladonia borealis</name>
    <dbReference type="NCBI Taxonomy" id="184061"/>
    <lineage>
        <taxon>Eukaryota</taxon>
        <taxon>Fungi</taxon>
        <taxon>Dikarya</taxon>
        <taxon>Ascomycota</taxon>
        <taxon>Pezizomycotina</taxon>
        <taxon>Lecanoromycetes</taxon>
        <taxon>OSLEUM clade</taxon>
        <taxon>Lecanoromycetidae</taxon>
        <taxon>Lecanorales</taxon>
        <taxon>Lecanorineae</taxon>
        <taxon>Cladoniaceae</taxon>
        <taxon>Cladonia</taxon>
    </lineage>
</organism>
<dbReference type="Proteomes" id="UP001166286">
    <property type="component" value="Unassembled WGS sequence"/>
</dbReference>
<name>A0AA39QYD5_9LECA</name>